<dbReference type="Pfam" id="PF00201">
    <property type="entry name" value="UDPGT"/>
    <property type="match status" value="1"/>
</dbReference>
<dbReference type="GO" id="GO:0015020">
    <property type="term" value="F:glucuronosyltransferase activity"/>
    <property type="evidence" value="ECO:0007669"/>
    <property type="project" value="UniProtKB-EC"/>
</dbReference>
<accession>A0A914UQG0</accession>
<dbReference type="PROSITE" id="PS00375">
    <property type="entry name" value="UDPGT"/>
    <property type="match status" value="1"/>
</dbReference>
<dbReference type="Gene3D" id="3.40.50.2000">
    <property type="entry name" value="Glycogen Phosphorylase B"/>
    <property type="match status" value="1"/>
</dbReference>
<dbReference type="InterPro" id="IPR050271">
    <property type="entry name" value="UDP-glycosyltransferase"/>
</dbReference>
<comment type="catalytic activity">
    <reaction evidence="4 6">
        <text>glucuronate acceptor + UDP-alpha-D-glucuronate = acceptor beta-D-glucuronoside + UDP + H(+)</text>
        <dbReference type="Rhea" id="RHEA:21032"/>
        <dbReference type="ChEBI" id="CHEBI:15378"/>
        <dbReference type="ChEBI" id="CHEBI:58052"/>
        <dbReference type="ChEBI" id="CHEBI:58223"/>
        <dbReference type="ChEBI" id="CHEBI:132367"/>
        <dbReference type="ChEBI" id="CHEBI:132368"/>
        <dbReference type="EC" id="2.4.1.17"/>
    </reaction>
</comment>
<reference evidence="8" key="1">
    <citation type="submission" date="2022-11" db="UniProtKB">
        <authorList>
            <consortium name="WormBaseParasite"/>
        </authorList>
    </citation>
    <scope>IDENTIFICATION</scope>
</reference>
<dbReference type="EC" id="2.4.1.17" evidence="6"/>
<keyword evidence="3 5" id="KW-0808">Transferase</keyword>
<dbReference type="InterPro" id="IPR035595">
    <property type="entry name" value="UDP_glycos_trans_CS"/>
</dbReference>
<dbReference type="WBParaSite" id="PSAMB.scaffold11799size3126.g34405.t1">
    <property type="protein sequence ID" value="PSAMB.scaffold11799size3126.g34405.t1"/>
    <property type="gene ID" value="PSAMB.scaffold11799size3126.g34405"/>
</dbReference>
<evidence type="ECO:0000256" key="5">
    <source>
        <dbReference type="RuleBase" id="RU003718"/>
    </source>
</evidence>
<dbReference type="Proteomes" id="UP000887566">
    <property type="component" value="Unplaced"/>
</dbReference>
<evidence type="ECO:0000313" key="7">
    <source>
        <dbReference type="Proteomes" id="UP000887566"/>
    </source>
</evidence>
<evidence type="ECO:0000256" key="1">
    <source>
        <dbReference type="ARBA" id="ARBA00009995"/>
    </source>
</evidence>
<dbReference type="PANTHER" id="PTHR48043">
    <property type="entry name" value="EG:EG0003.4 PROTEIN-RELATED"/>
    <property type="match status" value="1"/>
</dbReference>
<comment type="similarity">
    <text evidence="1 5">Belongs to the UDP-glycosyltransferase family.</text>
</comment>
<keyword evidence="7" id="KW-1185">Reference proteome</keyword>
<evidence type="ECO:0000256" key="4">
    <source>
        <dbReference type="ARBA" id="ARBA00047475"/>
    </source>
</evidence>
<comment type="subcellular location">
    <subcellularLocation>
        <location evidence="6">Membrane</location>
        <topology evidence="6">Single-pass membrane protein</topology>
    </subcellularLocation>
</comment>
<name>A0A914UQG0_9BILA</name>
<dbReference type="InterPro" id="IPR002213">
    <property type="entry name" value="UDP_glucos_trans"/>
</dbReference>
<sequence length="410" mass="46169">MAPISNSQVIFNIRVAELLADAGHDVTIVRGQYNPGCTKIKPKSNVKEVRFMALENETDWTELEGAQRRIIFNEVSMFSMDSKDMGDKFMGVMRKGCEGHLKNTRMLEQLRAEKFDVAFTHHYDYCGIGLIHYLNIESWIWLDSGPLFEIIASAIGVPSPPSYVPGIVTDMTDRMTYNQRFKNFVGQLLMTTIAPMLMIKPQTALFREYYGQDFPDLADLAAKCPLVMVNTDELLDFPRPILHKIIYVGGIGMKSPKPLEGDFKKIIDSANKGAVVVSFGSVANSSTMSDEWKRAFLDAFAAFPDVKFIFKYETKDLKSVPNNVLITSWIPQMDLLGHKNVKAFITHGGFNSVLEAVHTATPIITIPLFADQFRNSRLAEKHGFGYYISKSEMSKEKLIDALSHILNDNK</sequence>
<keyword evidence="2 5" id="KW-0328">Glycosyltransferase</keyword>
<evidence type="ECO:0000313" key="8">
    <source>
        <dbReference type="WBParaSite" id="PSAMB.scaffold11799size3126.g34405.t1"/>
    </source>
</evidence>
<organism evidence="7 8">
    <name type="scientific">Plectus sambesii</name>
    <dbReference type="NCBI Taxonomy" id="2011161"/>
    <lineage>
        <taxon>Eukaryota</taxon>
        <taxon>Metazoa</taxon>
        <taxon>Ecdysozoa</taxon>
        <taxon>Nematoda</taxon>
        <taxon>Chromadorea</taxon>
        <taxon>Plectida</taxon>
        <taxon>Plectina</taxon>
        <taxon>Plectoidea</taxon>
        <taxon>Plectidae</taxon>
        <taxon>Plectus</taxon>
    </lineage>
</organism>
<dbReference type="FunFam" id="3.40.50.2000:FF:000021">
    <property type="entry name" value="UDP-glucuronosyltransferase"/>
    <property type="match status" value="1"/>
</dbReference>
<dbReference type="AlphaFoldDB" id="A0A914UQG0"/>
<dbReference type="SUPFAM" id="SSF53756">
    <property type="entry name" value="UDP-Glycosyltransferase/glycogen phosphorylase"/>
    <property type="match status" value="1"/>
</dbReference>
<dbReference type="CDD" id="cd03784">
    <property type="entry name" value="GT1_Gtf-like"/>
    <property type="match status" value="1"/>
</dbReference>
<protein>
    <recommendedName>
        <fullName evidence="6">UDP-glucuronosyltransferase</fullName>
        <ecNumber evidence="6">2.4.1.17</ecNumber>
    </recommendedName>
</protein>
<proteinExistence type="inferred from homology"/>
<evidence type="ECO:0000256" key="6">
    <source>
        <dbReference type="RuleBase" id="RU362059"/>
    </source>
</evidence>
<evidence type="ECO:0000256" key="2">
    <source>
        <dbReference type="ARBA" id="ARBA00022676"/>
    </source>
</evidence>
<evidence type="ECO:0000256" key="3">
    <source>
        <dbReference type="ARBA" id="ARBA00022679"/>
    </source>
</evidence>
<dbReference type="PANTHER" id="PTHR48043:SF145">
    <property type="entry name" value="FI06409P-RELATED"/>
    <property type="match status" value="1"/>
</dbReference>
<dbReference type="GO" id="GO:0016020">
    <property type="term" value="C:membrane"/>
    <property type="evidence" value="ECO:0007669"/>
    <property type="project" value="UniProtKB-SubCell"/>
</dbReference>